<proteinExistence type="predicted"/>
<evidence type="ECO:0000313" key="3">
    <source>
        <dbReference type="Proteomes" id="UP000252698"/>
    </source>
</evidence>
<dbReference type="GeneID" id="95519976"/>
<dbReference type="RefSeq" id="WP_114244783.1">
    <property type="nucleotide sequence ID" value="NZ_CP027306.1"/>
</dbReference>
<dbReference type="EMBL" id="CP027306">
    <property type="protein sequence ID" value="AXE78192.1"/>
    <property type="molecule type" value="Genomic_DNA"/>
</dbReference>
<keyword evidence="1" id="KW-1133">Transmembrane helix</keyword>
<name>A0A2Z5JCZ5_STRAR</name>
<protein>
    <submittedName>
        <fullName evidence="2">Uncharacterized protein</fullName>
    </submittedName>
</protein>
<dbReference type="Proteomes" id="UP000252698">
    <property type="component" value="Chromosome"/>
</dbReference>
<keyword evidence="1" id="KW-0472">Membrane</keyword>
<organism evidence="2 3">
    <name type="scientific">Streptomyces atratus</name>
    <dbReference type="NCBI Taxonomy" id="1893"/>
    <lineage>
        <taxon>Bacteria</taxon>
        <taxon>Bacillati</taxon>
        <taxon>Actinomycetota</taxon>
        <taxon>Actinomycetes</taxon>
        <taxon>Kitasatosporales</taxon>
        <taxon>Streptomycetaceae</taxon>
        <taxon>Streptomyces</taxon>
    </lineage>
</organism>
<evidence type="ECO:0000256" key="1">
    <source>
        <dbReference type="SAM" id="Phobius"/>
    </source>
</evidence>
<feature type="transmembrane region" description="Helical" evidence="1">
    <location>
        <begin position="50"/>
        <end position="71"/>
    </location>
</feature>
<reference evidence="2 3" key="1">
    <citation type="journal article" date="2018" name="Front. Microbiol.">
        <title>Genome Sequencing of Streptomyces atratus SCSIOZH16 and Activation Production of Nocardamine via Metabolic Engineering.</title>
        <authorList>
            <person name="Li Y."/>
            <person name="Zhang C."/>
            <person name="Liu C."/>
            <person name="Ju J."/>
            <person name="Ma J."/>
        </authorList>
    </citation>
    <scope>NUCLEOTIDE SEQUENCE [LARGE SCALE GENOMIC DNA]</scope>
    <source>
        <strain evidence="2 3">SCSIO_ZH16</strain>
    </source>
</reference>
<evidence type="ECO:0000313" key="2">
    <source>
        <dbReference type="EMBL" id="AXE78192.1"/>
    </source>
</evidence>
<dbReference type="KEGG" id="sata:C5746_16045"/>
<accession>A0A2Z5JCZ5</accession>
<keyword evidence="1" id="KW-0812">Transmembrane</keyword>
<dbReference type="AlphaFoldDB" id="A0A2Z5JCZ5"/>
<gene>
    <name evidence="2" type="ORF">C5746_16045</name>
</gene>
<sequence>MLLALVIWGWFAFLLLADYGPEFGDGALCRGPLVGPPSEVSLCRDPLRQWPALLGVLALAVIVTIFAIVYAEILSRLAHRDGLGVRPHD</sequence>